<dbReference type="GeneID" id="28849585"/>
<dbReference type="KEGG" id="pchm:VFPPC_06580"/>
<dbReference type="Pfam" id="PF24883">
    <property type="entry name" value="NPHP3_N"/>
    <property type="match status" value="1"/>
</dbReference>
<dbReference type="OrthoDB" id="4961341at2759"/>
<name>A0A179F516_METCM</name>
<feature type="domain" description="NACHT" evidence="2">
    <location>
        <begin position="76"/>
        <end position="223"/>
    </location>
</feature>
<dbReference type="SUPFAM" id="SSF52540">
    <property type="entry name" value="P-loop containing nucleoside triphosphate hydrolases"/>
    <property type="match status" value="1"/>
</dbReference>
<dbReference type="Proteomes" id="UP000078397">
    <property type="component" value="Unassembled WGS sequence"/>
</dbReference>
<accession>A0A179F516</accession>
<dbReference type="InterPro" id="IPR007111">
    <property type="entry name" value="NACHT_NTPase"/>
</dbReference>
<evidence type="ECO:0000259" key="2">
    <source>
        <dbReference type="PROSITE" id="PS50837"/>
    </source>
</evidence>
<evidence type="ECO:0000313" key="3">
    <source>
        <dbReference type="EMBL" id="OAQ60441.1"/>
    </source>
</evidence>
<evidence type="ECO:0000256" key="1">
    <source>
        <dbReference type="ARBA" id="ARBA00022737"/>
    </source>
</evidence>
<dbReference type="PROSITE" id="PS50837">
    <property type="entry name" value="NACHT"/>
    <property type="match status" value="1"/>
</dbReference>
<dbReference type="EMBL" id="LSBJ02000008">
    <property type="protein sequence ID" value="OAQ60441.1"/>
    <property type="molecule type" value="Genomic_DNA"/>
</dbReference>
<dbReference type="PANTHER" id="PTHR10039:SF10">
    <property type="entry name" value="NACHT DOMAIN-CONTAINING PROTEIN"/>
    <property type="match status" value="1"/>
</dbReference>
<dbReference type="InterPro" id="IPR027417">
    <property type="entry name" value="P-loop_NTPase"/>
</dbReference>
<dbReference type="InterPro" id="IPR056884">
    <property type="entry name" value="NPHP3-like_N"/>
</dbReference>
<organism evidence="3 4">
    <name type="scientific">Pochonia chlamydosporia 170</name>
    <dbReference type="NCBI Taxonomy" id="1380566"/>
    <lineage>
        <taxon>Eukaryota</taxon>
        <taxon>Fungi</taxon>
        <taxon>Dikarya</taxon>
        <taxon>Ascomycota</taxon>
        <taxon>Pezizomycotina</taxon>
        <taxon>Sordariomycetes</taxon>
        <taxon>Hypocreomycetidae</taxon>
        <taxon>Hypocreales</taxon>
        <taxon>Clavicipitaceae</taxon>
        <taxon>Pochonia</taxon>
    </lineage>
</organism>
<protein>
    <submittedName>
        <fullName evidence="3">NACHT domain-containing protein</fullName>
    </submittedName>
</protein>
<dbReference type="AlphaFoldDB" id="A0A179F516"/>
<reference evidence="3 4" key="1">
    <citation type="journal article" date="2016" name="PLoS Pathog.">
        <title>Biosynthesis of antibiotic leucinostatins in bio-control fungus Purpureocillium lilacinum and their inhibition on phytophthora revealed by genome mining.</title>
        <authorList>
            <person name="Wang G."/>
            <person name="Liu Z."/>
            <person name="Lin R."/>
            <person name="Li E."/>
            <person name="Mao Z."/>
            <person name="Ling J."/>
            <person name="Yang Y."/>
            <person name="Yin W.B."/>
            <person name="Xie B."/>
        </authorList>
    </citation>
    <scope>NUCLEOTIDE SEQUENCE [LARGE SCALE GENOMIC DNA]</scope>
    <source>
        <strain evidence="3">170</strain>
    </source>
</reference>
<sequence length="647" mass="73307">MSTPMNPSVRSSMNYLAVMDANDPEVAGWLSYQKQNEQSAVHQSLQGRRANAACEFLLKQPQFIKWYGDADSAGSQWLKIIGDMGSGKSVLMSFLHDKLLRRSQLQIPQAKVYYYYSQAGNSYVSLLSTFILCLLTDFSAKRKVLSDCYEQARSRGIMKPGTNIKFLQENLTTILSDLDRPIFFAIDGLDEFDWESRKKLLDFLQILSNKAPRLKVVISSRPDDQISKLLGEMPTINILPDASRDAIIVQKAVRDIPYELPSEVQKLIIGALSDLAKGSAIWTSMVVQLLSQRRIKKFSVVKKFLDEIPLPDKLNTLYNDSIALYTQNEPGNKEIATRALKILAVVHRPLSMSELAWAVALGINGDDVRDVESLADIADHDRVVSLIQPFIASIDEADSRRRQVRLVHQSVKDFIVKSLVTHEEGNEPSIERRMEILEAEMLDICVRYLLLDEVDNRPLFSDELLAIEALPQETELFKDNDKPNEYTTNCTWDKWEEGAIHYDPTERGFGEFFVYASCHWVDHFGAITTPSLIDFASIEKLCQPGSTRIHNWIEQNRRPGCALQPRIEFDPSLYDPLSITALFGSTATFRHMIEKSDLKDEKFLPESALRAAEQIVEWGDVARLDLLPLDEKARELVTSKTAAKQVV</sequence>
<gene>
    <name evidence="3" type="ORF">VFPPC_06580</name>
</gene>
<keyword evidence="4" id="KW-1185">Reference proteome</keyword>
<dbReference type="RefSeq" id="XP_018138319.1">
    <property type="nucleotide sequence ID" value="XM_018285591.1"/>
</dbReference>
<proteinExistence type="predicted"/>
<evidence type="ECO:0000313" key="4">
    <source>
        <dbReference type="Proteomes" id="UP000078397"/>
    </source>
</evidence>
<comment type="caution">
    <text evidence="3">The sequence shown here is derived from an EMBL/GenBank/DDBJ whole genome shotgun (WGS) entry which is preliminary data.</text>
</comment>
<dbReference type="PANTHER" id="PTHR10039">
    <property type="entry name" value="AMELOGENIN"/>
    <property type="match status" value="1"/>
</dbReference>
<dbReference type="Gene3D" id="3.40.50.300">
    <property type="entry name" value="P-loop containing nucleotide triphosphate hydrolases"/>
    <property type="match status" value="1"/>
</dbReference>
<keyword evidence="1" id="KW-0677">Repeat</keyword>